<feature type="transmembrane region" description="Helical" evidence="7">
    <location>
        <begin position="140"/>
        <end position="162"/>
    </location>
</feature>
<feature type="transmembrane region" description="Helical" evidence="7">
    <location>
        <begin position="174"/>
        <end position="197"/>
    </location>
</feature>
<comment type="similarity">
    <text evidence="2">Belongs to the CPA3 antiporters (TC 2.A.63) subunit B family.</text>
</comment>
<dbReference type="EMBL" id="LDPO01000005">
    <property type="protein sequence ID" value="KLO29699.1"/>
    <property type="molecule type" value="Genomic_DNA"/>
</dbReference>
<feature type="domain" description="Na+/H+ antiporter MnhB subunit-related protein" evidence="8">
    <location>
        <begin position="111"/>
        <end position="231"/>
    </location>
</feature>
<dbReference type="InterPro" id="IPR050622">
    <property type="entry name" value="CPA3_antiporter_subunitB"/>
</dbReference>
<dbReference type="PANTHER" id="PTHR33932:SF4">
    <property type="entry name" value="NA(+)_H(+) ANTIPORTER SUBUNIT B"/>
    <property type="match status" value="1"/>
</dbReference>
<gene>
    <name evidence="9" type="ORF">ABW16_08760</name>
</gene>
<keyword evidence="3" id="KW-1003">Cell membrane</keyword>
<protein>
    <submittedName>
        <fullName evidence="9">Sodium:proton antiporter</fullName>
    </submittedName>
</protein>
<evidence type="ECO:0000256" key="3">
    <source>
        <dbReference type="ARBA" id="ARBA00022475"/>
    </source>
</evidence>
<dbReference type="RefSeq" id="WP_047318762.1">
    <property type="nucleotide sequence ID" value="NZ_CP080997.1"/>
</dbReference>
<reference evidence="9 10" key="1">
    <citation type="submission" date="2015-05" db="EMBL/GenBank/DDBJ databases">
        <title>Genome sequence of Mycobacterium heraklionense Davo strain.</title>
        <authorList>
            <person name="Greninger A.L."/>
            <person name="Cunningham G."/>
            <person name="Miller S."/>
        </authorList>
    </citation>
    <scope>NUCLEOTIDE SEQUENCE [LARGE SCALE GENOMIC DNA]</scope>
    <source>
        <strain evidence="9 10">Davo</strain>
    </source>
</reference>
<evidence type="ECO:0000259" key="8">
    <source>
        <dbReference type="Pfam" id="PF04039"/>
    </source>
</evidence>
<feature type="transmembrane region" description="Helical" evidence="7">
    <location>
        <begin position="217"/>
        <end position="239"/>
    </location>
</feature>
<evidence type="ECO:0000256" key="7">
    <source>
        <dbReference type="SAM" id="Phobius"/>
    </source>
</evidence>
<evidence type="ECO:0000313" key="9">
    <source>
        <dbReference type="EMBL" id="KLO29699.1"/>
    </source>
</evidence>
<feature type="transmembrane region" description="Helical" evidence="7">
    <location>
        <begin position="112"/>
        <end position="134"/>
    </location>
</feature>
<keyword evidence="6 7" id="KW-0472">Membrane</keyword>
<dbReference type="InterPro" id="IPR007182">
    <property type="entry name" value="MnhB"/>
</dbReference>
<evidence type="ECO:0000256" key="1">
    <source>
        <dbReference type="ARBA" id="ARBA00004651"/>
    </source>
</evidence>
<proteinExistence type="inferred from homology"/>
<evidence type="ECO:0000256" key="4">
    <source>
        <dbReference type="ARBA" id="ARBA00022692"/>
    </source>
</evidence>
<evidence type="ECO:0000256" key="2">
    <source>
        <dbReference type="ARBA" id="ARBA00009425"/>
    </source>
</evidence>
<sequence length="251" mass="25990">MNRAWRTALFLAGAAGLGVLLWLGFAELPAFGQAHHGYRDLAVRAAFSHATANVVASVNFDQRALDTLGEETILVASVTGVMALLRPAVEEREYHDSDGVQGRSTALDATRFVGYLLLPVTLAVGIDVVVHGHLTPGGGFQGGVLLAAGLHLLYVTGSFRALDRLRPVNVFDVAEALGAAAFAGIGVTGLITGGAFLLNVVPTGTRGQLLSAGTVPLLNAAVGIAVACGMTVLLAQFLAQEITVAPRREKS</sequence>
<keyword evidence="4 7" id="KW-0812">Transmembrane</keyword>
<dbReference type="Proteomes" id="UP000036464">
    <property type="component" value="Unassembled WGS sequence"/>
</dbReference>
<evidence type="ECO:0000256" key="6">
    <source>
        <dbReference type="ARBA" id="ARBA00023136"/>
    </source>
</evidence>
<accession>A0ABR5FGW6</accession>
<evidence type="ECO:0000256" key="5">
    <source>
        <dbReference type="ARBA" id="ARBA00022989"/>
    </source>
</evidence>
<comment type="subcellular location">
    <subcellularLocation>
        <location evidence="1">Cell membrane</location>
        <topology evidence="1">Multi-pass membrane protein</topology>
    </subcellularLocation>
</comment>
<dbReference type="PANTHER" id="PTHR33932">
    <property type="entry name" value="NA(+)/H(+) ANTIPORTER SUBUNIT B"/>
    <property type="match status" value="1"/>
</dbReference>
<comment type="caution">
    <text evidence="9">The sequence shown here is derived from an EMBL/GenBank/DDBJ whole genome shotgun (WGS) entry which is preliminary data.</text>
</comment>
<keyword evidence="10" id="KW-1185">Reference proteome</keyword>
<evidence type="ECO:0000313" key="10">
    <source>
        <dbReference type="Proteomes" id="UP000036464"/>
    </source>
</evidence>
<name>A0ABR5FGW6_9MYCO</name>
<keyword evidence="5 7" id="KW-1133">Transmembrane helix</keyword>
<organism evidence="9 10">
    <name type="scientific">Mycolicibacter heraklionensis</name>
    <dbReference type="NCBI Taxonomy" id="512402"/>
    <lineage>
        <taxon>Bacteria</taxon>
        <taxon>Bacillati</taxon>
        <taxon>Actinomycetota</taxon>
        <taxon>Actinomycetes</taxon>
        <taxon>Mycobacteriales</taxon>
        <taxon>Mycobacteriaceae</taxon>
        <taxon>Mycolicibacter</taxon>
    </lineage>
</organism>
<dbReference type="Pfam" id="PF04039">
    <property type="entry name" value="MnhB"/>
    <property type="match status" value="1"/>
</dbReference>